<dbReference type="PROSITE" id="PS51257">
    <property type="entry name" value="PROKAR_LIPOPROTEIN"/>
    <property type="match status" value="1"/>
</dbReference>
<feature type="signal peptide" evidence="1">
    <location>
        <begin position="1"/>
        <end position="20"/>
    </location>
</feature>
<protein>
    <recommendedName>
        <fullName evidence="4">Circumsporozoite protein</fullName>
    </recommendedName>
</protein>
<sequence>MKLVSTALLAAGLMTLAACGGGTANNAADVNAADENLAIPADDLGNLSDNVADANAVDANATDAAAVDANAVDANTANTQ</sequence>
<evidence type="ECO:0008006" key="4">
    <source>
        <dbReference type="Google" id="ProtNLM"/>
    </source>
</evidence>
<dbReference type="RefSeq" id="WP_147042522.1">
    <property type="nucleotide sequence ID" value="NZ_BAABIR010000005.1"/>
</dbReference>
<keyword evidence="1" id="KW-0732">Signal</keyword>
<evidence type="ECO:0000313" key="2">
    <source>
        <dbReference type="EMBL" id="TXC63110.1"/>
    </source>
</evidence>
<accession>A0A5C6TSG8</accession>
<comment type="caution">
    <text evidence="2">The sequence shown here is derived from an EMBL/GenBank/DDBJ whole genome shotgun (WGS) entry which is preliminary data.</text>
</comment>
<reference evidence="2 3" key="1">
    <citation type="journal article" date="2015" name="J. Microbiol.">
        <title>Sphingosinicella ginsenosidimutans sp. nov., with ginsenoside converting activity.</title>
        <authorList>
            <person name="Kim J.K."/>
            <person name="Kang M.S."/>
            <person name="Park S.C."/>
            <person name="Kim K.M."/>
            <person name="Choi K."/>
            <person name="Yoon M.H."/>
            <person name="Im W.T."/>
        </authorList>
    </citation>
    <scope>NUCLEOTIDE SEQUENCE [LARGE SCALE GENOMIC DNA]</scope>
    <source>
        <strain evidence="2 3">BS-11</strain>
    </source>
</reference>
<dbReference type="EMBL" id="VOQQ01000001">
    <property type="protein sequence ID" value="TXC63110.1"/>
    <property type="molecule type" value="Genomic_DNA"/>
</dbReference>
<name>A0A5C6TSG8_9SPHN</name>
<feature type="chain" id="PRO_5022733831" description="Circumsporozoite protein" evidence="1">
    <location>
        <begin position="21"/>
        <end position="80"/>
    </location>
</feature>
<evidence type="ECO:0000256" key="1">
    <source>
        <dbReference type="SAM" id="SignalP"/>
    </source>
</evidence>
<gene>
    <name evidence="2" type="ORF">FRZ32_05225</name>
</gene>
<evidence type="ECO:0000313" key="3">
    <source>
        <dbReference type="Proteomes" id="UP000321249"/>
    </source>
</evidence>
<dbReference type="Proteomes" id="UP000321249">
    <property type="component" value="Unassembled WGS sequence"/>
</dbReference>
<proteinExistence type="predicted"/>
<organism evidence="2 3">
    <name type="scientific">Allosphingosinicella ginsenosidimutans</name>
    <dbReference type="NCBI Taxonomy" id="1176539"/>
    <lineage>
        <taxon>Bacteria</taxon>
        <taxon>Pseudomonadati</taxon>
        <taxon>Pseudomonadota</taxon>
        <taxon>Alphaproteobacteria</taxon>
        <taxon>Sphingomonadales</taxon>
        <taxon>Sphingomonadaceae</taxon>
        <taxon>Allosphingosinicella</taxon>
    </lineage>
</organism>
<keyword evidence="3" id="KW-1185">Reference proteome</keyword>
<dbReference type="AlphaFoldDB" id="A0A5C6TSG8"/>